<accession>A0A371ELJ6</accession>
<gene>
    <name evidence="1" type="ORF">CR513_54260</name>
</gene>
<organism evidence="1 2">
    <name type="scientific">Mucuna pruriens</name>
    <name type="common">Velvet bean</name>
    <name type="synonym">Dolichos pruriens</name>
    <dbReference type="NCBI Taxonomy" id="157652"/>
    <lineage>
        <taxon>Eukaryota</taxon>
        <taxon>Viridiplantae</taxon>
        <taxon>Streptophyta</taxon>
        <taxon>Embryophyta</taxon>
        <taxon>Tracheophyta</taxon>
        <taxon>Spermatophyta</taxon>
        <taxon>Magnoliopsida</taxon>
        <taxon>eudicotyledons</taxon>
        <taxon>Gunneridae</taxon>
        <taxon>Pentapetalae</taxon>
        <taxon>rosids</taxon>
        <taxon>fabids</taxon>
        <taxon>Fabales</taxon>
        <taxon>Fabaceae</taxon>
        <taxon>Papilionoideae</taxon>
        <taxon>50 kb inversion clade</taxon>
        <taxon>NPAAA clade</taxon>
        <taxon>indigoferoid/millettioid clade</taxon>
        <taxon>Phaseoleae</taxon>
        <taxon>Mucuna</taxon>
    </lineage>
</organism>
<evidence type="ECO:0000313" key="1">
    <source>
        <dbReference type="EMBL" id="RDX66922.1"/>
    </source>
</evidence>
<dbReference type="EMBL" id="QJKJ01013203">
    <property type="protein sequence ID" value="RDX66922.1"/>
    <property type="molecule type" value="Genomic_DNA"/>
</dbReference>
<keyword evidence="2" id="KW-1185">Reference proteome</keyword>
<reference evidence="1" key="1">
    <citation type="submission" date="2018-05" db="EMBL/GenBank/DDBJ databases">
        <title>Draft genome of Mucuna pruriens seed.</title>
        <authorList>
            <person name="Nnadi N.E."/>
            <person name="Vos R."/>
            <person name="Hasami M.H."/>
            <person name="Devisetty U.K."/>
            <person name="Aguiy J.C."/>
        </authorList>
    </citation>
    <scope>NUCLEOTIDE SEQUENCE [LARGE SCALE GENOMIC DNA]</scope>
    <source>
        <strain evidence="1">JCA_2017</strain>
    </source>
</reference>
<protein>
    <submittedName>
        <fullName evidence="1">Uncharacterized protein</fullName>
    </submittedName>
</protein>
<dbReference type="OrthoDB" id="10567957at2759"/>
<name>A0A371ELJ6_MUCPR</name>
<proteinExistence type="predicted"/>
<sequence>MPGKTKITPSAPTPKFRSHSCTAFSGLILGSEESLLSTYSKPRVKTKRYLLDKGKQRGTRTHQNEVVSEAVVLGEMEKAGLSAVEEGGGGGFDSGVGAHGGRDEAGIRVFESALRSGQSGSGRMGKVIVEGGESAASGGCERNGNGGGYGHRCNFQWRRRLHSATVTVSL</sequence>
<feature type="non-terminal residue" evidence="1">
    <location>
        <position position="1"/>
    </location>
</feature>
<dbReference type="Proteomes" id="UP000257109">
    <property type="component" value="Unassembled WGS sequence"/>
</dbReference>
<comment type="caution">
    <text evidence="1">The sequence shown here is derived from an EMBL/GenBank/DDBJ whole genome shotgun (WGS) entry which is preliminary data.</text>
</comment>
<evidence type="ECO:0000313" key="2">
    <source>
        <dbReference type="Proteomes" id="UP000257109"/>
    </source>
</evidence>
<dbReference type="AlphaFoldDB" id="A0A371ELJ6"/>